<gene>
    <name evidence="2" type="ORF">HZZ10_17055</name>
</gene>
<dbReference type="GO" id="GO:0005198">
    <property type="term" value="F:structural molecule activity"/>
    <property type="evidence" value="ECO:0007669"/>
    <property type="project" value="InterPro"/>
</dbReference>
<dbReference type="EMBL" id="JACBYE010000061">
    <property type="protein sequence ID" value="NYS95226.1"/>
    <property type="molecule type" value="Genomic_DNA"/>
</dbReference>
<dbReference type="Proteomes" id="UP000561011">
    <property type="component" value="Unassembled WGS sequence"/>
</dbReference>
<keyword evidence="3" id="KW-1185">Reference proteome</keyword>
<name>A0A853EWU6_9MICO</name>
<protein>
    <recommendedName>
        <fullName evidence="4">Minor capsid protein</fullName>
    </recommendedName>
</protein>
<feature type="region of interest" description="Disordered" evidence="1">
    <location>
        <begin position="313"/>
        <end position="337"/>
    </location>
</feature>
<reference evidence="2 3" key="1">
    <citation type="submission" date="2020-07" db="EMBL/GenBank/DDBJ databases">
        <title>MOT database genomes.</title>
        <authorList>
            <person name="Joseph S."/>
            <person name="Aduse-Opoku J."/>
            <person name="Hashim A."/>
            <person name="Wade W."/>
            <person name="Curtis M."/>
        </authorList>
    </citation>
    <scope>NUCLEOTIDE SEQUENCE [LARGE SCALE GENOMIC DNA]</scope>
    <source>
        <strain evidence="2 3">DSM 100099</strain>
    </source>
</reference>
<evidence type="ECO:0008006" key="4">
    <source>
        <dbReference type="Google" id="ProtNLM"/>
    </source>
</evidence>
<dbReference type="InterPro" id="IPR009319">
    <property type="entry name" value="Phage_A118_VSP1"/>
</dbReference>
<dbReference type="Pfam" id="PF06152">
    <property type="entry name" value="Phage_min_cap2"/>
    <property type="match status" value="1"/>
</dbReference>
<evidence type="ECO:0000313" key="3">
    <source>
        <dbReference type="Proteomes" id="UP000561011"/>
    </source>
</evidence>
<sequence length="337" mass="36258">MTQPDSIEALTASLRGDIDAVWVFIIAEQDRLFREWWGLTPPVRANRLKELQALVGQLADQVDALAAGAVLATTQVAYEVGAFAMAISSQAAASFQAVDTNTIVALAQDTMDDLLRGTQGVRTTSRELVRTMSRDWVRAKIYTGMTAEQAGVRLAADLTGKGITSVIYADGRRVGLSTYTDMVLRTKTALAYQEGSFNQAEALGIGWMEIFDGAGCGWTSHDDPRRANGLVVPLAEARQYPISHPNCRRSSSGRIDVGSGEDAARAMPSPSDAQRADQAAAEVARAEAYAKRPRRVSLDRQVARARQTNIDLGDGVLGSKASQRHAARIAKRAAPQA</sequence>
<accession>A0A853EWU6</accession>
<feature type="compositionally biased region" description="Basic residues" evidence="1">
    <location>
        <begin position="322"/>
        <end position="331"/>
    </location>
</feature>
<evidence type="ECO:0000313" key="2">
    <source>
        <dbReference type="EMBL" id="NYS95226.1"/>
    </source>
</evidence>
<evidence type="ECO:0000256" key="1">
    <source>
        <dbReference type="SAM" id="MobiDB-lite"/>
    </source>
</evidence>
<dbReference type="AlphaFoldDB" id="A0A853EWU6"/>
<comment type="caution">
    <text evidence="2">The sequence shown here is derived from an EMBL/GenBank/DDBJ whole genome shotgun (WGS) entry which is preliminary data.</text>
</comment>
<organism evidence="2 3">
    <name type="scientific">Sanguibacter inulinus</name>
    <dbReference type="NCBI Taxonomy" id="60922"/>
    <lineage>
        <taxon>Bacteria</taxon>
        <taxon>Bacillati</taxon>
        <taxon>Actinomycetota</taxon>
        <taxon>Actinomycetes</taxon>
        <taxon>Micrococcales</taxon>
        <taxon>Sanguibacteraceae</taxon>
        <taxon>Sanguibacter</taxon>
    </lineage>
</organism>
<proteinExistence type="predicted"/>
<dbReference type="RefSeq" id="WP_179914437.1">
    <property type="nucleotide sequence ID" value="NZ_JACBYE010000061.1"/>
</dbReference>
<feature type="region of interest" description="Disordered" evidence="1">
    <location>
        <begin position="246"/>
        <end position="273"/>
    </location>
</feature>